<dbReference type="AlphaFoldDB" id="A0A221W3Q9"/>
<protein>
    <submittedName>
        <fullName evidence="3">Transcriptional regulator PadR-like family protein</fullName>
    </submittedName>
</protein>
<dbReference type="RefSeq" id="WP_093941727.1">
    <property type="nucleotide sequence ID" value="NZ_CP022521.1"/>
</dbReference>
<evidence type="ECO:0000313" key="3">
    <source>
        <dbReference type="EMBL" id="ASO20394.1"/>
    </source>
</evidence>
<dbReference type="KEGG" id="ahg:AHOG_13755"/>
<feature type="domain" description="Transcription regulator PadR N-terminal" evidence="2">
    <location>
        <begin position="16"/>
        <end position="90"/>
    </location>
</feature>
<dbReference type="InterPro" id="IPR052509">
    <property type="entry name" value="Metal_resp_DNA-bind_regulator"/>
</dbReference>
<sequence length="228" mass="25146">MMATRRKIANTVALAVLGLLHERPMHPYEIASTLRERNKDNSFKINSGSLYDTVEALARHGWIEPVQTVRAGRRPERTVYRCTDLGHEEFVDWLDELLREPVAEYPRFVAAVSYLGALGPERAAAALTERAGHLIRRIDETRAAHAETIDGGGLPRLFMIEVEFLLHAWEAELDWIRATVDEIRAGSLSWPPAVPGADETTTPSSPAEPADPATTGSRVGSDQTGPDS</sequence>
<dbReference type="Pfam" id="PF03551">
    <property type="entry name" value="PadR"/>
    <property type="match status" value="1"/>
</dbReference>
<dbReference type="SUPFAM" id="SSF46785">
    <property type="entry name" value="Winged helix' DNA-binding domain"/>
    <property type="match status" value="1"/>
</dbReference>
<dbReference type="EMBL" id="CP022521">
    <property type="protein sequence ID" value="ASO20394.1"/>
    <property type="molecule type" value="Genomic_DNA"/>
</dbReference>
<dbReference type="InterPro" id="IPR005149">
    <property type="entry name" value="Tscrpt_reg_PadR_N"/>
</dbReference>
<evidence type="ECO:0000313" key="4">
    <source>
        <dbReference type="Proteomes" id="UP000204221"/>
    </source>
</evidence>
<dbReference type="InterPro" id="IPR036388">
    <property type="entry name" value="WH-like_DNA-bd_sf"/>
</dbReference>
<gene>
    <name evidence="3" type="ORF">AHOG_13755</name>
</gene>
<dbReference type="InterPro" id="IPR036390">
    <property type="entry name" value="WH_DNA-bd_sf"/>
</dbReference>
<dbReference type="PANTHER" id="PTHR33169">
    <property type="entry name" value="PADR-FAMILY TRANSCRIPTIONAL REGULATOR"/>
    <property type="match status" value="1"/>
</dbReference>
<feature type="region of interest" description="Disordered" evidence="1">
    <location>
        <begin position="188"/>
        <end position="228"/>
    </location>
</feature>
<evidence type="ECO:0000256" key="1">
    <source>
        <dbReference type="SAM" id="MobiDB-lite"/>
    </source>
</evidence>
<dbReference type="OrthoDB" id="8443918at2"/>
<dbReference type="PANTHER" id="PTHR33169:SF27">
    <property type="entry name" value="TRANSCRIPTIONAL REGULATOR PADR FAMILY PROTEIN"/>
    <property type="match status" value="1"/>
</dbReference>
<name>A0A221W3Q9_9PSEU</name>
<evidence type="ECO:0000259" key="2">
    <source>
        <dbReference type="Pfam" id="PF03551"/>
    </source>
</evidence>
<accession>A0A221W3Q9</accession>
<proteinExistence type="predicted"/>
<organism evidence="3 4">
    <name type="scientific">Actinoalloteichus hoggarensis</name>
    <dbReference type="NCBI Taxonomy" id="1470176"/>
    <lineage>
        <taxon>Bacteria</taxon>
        <taxon>Bacillati</taxon>
        <taxon>Actinomycetota</taxon>
        <taxon>Actinomycetes</taxon>
        <taxon>Pseudonocardiales</taxon>
        <taxon>Pseudonocardiaceae</taxon>
        <taxon>Actinoalloteichus</taxon>
    </lineage>
</organism>
<dbReference type="Gene3D" id="1.10.10.10">
    <property type="entry name" value="Winged helix-like DNA-binding domain superfamily/Winged helix DNA-binding domain"/>
    <property type="match status" value="1"/>
</dbReference>
<feature type="compositionally biased region" description="Polar residues" evidence="1">
    <location>
        <begin position="214"/>
        <end position="228"/>
    </location>
</feature>
<reference evidence="3 4" key="1">
    <citation type="submission" date="2017-07" db="EMBL/GenBank/DDBJ databases">
        <title>Complete genome sequence of Actinoalloteichus hoggarensis DSM 45943, type strain of Actinoalloteichus hoggarensis.</title>
        <authorList>
            <person name="Ruckert C."/>
            <person name="Nouioui I."/>
            <person name="Willmese J."/>
            <person name="van Wezel G."/>
            <person name="Klenk H.-P."/>
            <person name="Kalinowski J."/>
            <person name="Zotchev S.B."/>
        </authorList>
    </citation>
    <scope>NUCLEOTIDE SEQUENCE [LARGE SCALE GENOMIC DNA]</scope>
    <source>
        <strain evidence="3 4">DSM 45943</strain>
    </source>
</reference>
<dbReference type="Proteomes" id="UP000204221">
    <property type="component" value="Chromosome"/>
</dbReference>
<keyword evidence="4" id="KW-1185">Reference proteome</keyword>